<dbReference type="GO" id="GO:0070403">
    <property type="term" value="F:NAD+ binding"/>
    <property type="evidence" value="ECO:0007669"/>
    <property type="project" value="InterPro"/>
</dbReference>
<dbReference type="Proteomes" id="UP001430377">
    <property type="component" value="Unassembled WGS sequence"/>
</dbReference>
<evidence type="ECO:0000259" key="4">
    <source>
        <dbReference type="Pfam" id="PF00725"/>
    </source>
</evidence>
<dbReference type="InterPro" id="IPR006108">
    <property type="entry name" value="3HC_DH_C"/>
</dbReference>
<organism evidence="6 7">
    <name type="scientific">Haloarcula rubra</name>
    <dbReference type="NCBI Taxonomy" id="2487747"/>
    <lineage>
        <taxon>Archaea</taxon>
        <taxon>Methanobacteriati</taxon>
        <taxon>Methanobacteriota</taxon>
        <taxon>Stenosarchaea group</taxon>
        <taxon>Halobacteria</taxon>
        <taxon>Halobacteriales</taxon>
        <taxon>Haloarculaceae</taxon>
        <taxon>Haloarcula</taxon>
    </lineage>
</organism>
<feature type="site" description="Important for catalytic activity" evidence="2">
    <location>
        <position position="126"/>
    </location>
</feature>
<dbReference type="InterPro" id="IPR008927">
    <property type="entry name" value="6-PGluconate_DH-like_C_sf"/>
</dbReference>
<proteinExistence type="predicted"/>
<dbReference type="AlphaFoldDB" id="A0AAW4PKA3"/>
<feature type="region of interest" description="Disordered" evidence="3">
    <location>
        <begin position="267"/>
        <end position="290"/>
    </location>
</feature>
<comment type="caution">
    <text evidence="6">The sequence shown here is derived from an EMBL/GenBank/DDBJ whole genome shotgun (WGS) entry which is preliminary data.</text>
</comment>
<evidence type="ECO:0000256" key="1">
    <source>
        <dbReference type="ARBA" id="ARBA00023002"/>
    </source>
</evidence>
<reference evidence="6 7" key="1">
    <citation type="submission" date="2021-06" db="EMBL/GenBank/DDBJ databases">
        <title>Halomicroarcula sp. a new haloarchaeum isolated from saline soil.</title>
        <authorList>
            <person name="Duran-Viseras A."/>
            <person name="Sanchez-Porro C."/>
            <person name="Ventosa A."/>
        </authorList>
    </citation>
    <scope>NUCLEOTIDE SEQUENCE [LARGE SCALE GENOMIC DNA]</scope>
    <source>
        <strain evidence="6 7">F13</strain>
    </source>
</reference>
<dbReference type="GO" id="GO:0016616">
    <property type="term" value="F:oxidoreductase activity, acting on the CH-OH group of donors, NAD or NADP as acceptor"/>
    <property type="evidence" value="ECO:0007669"/>
    <property type="project" value="InterPro"/>
</dbReference>
<evidence type="ECO:0000259" key="5">
    <source>
        <dbReference type="Pfam" id="PF02737"/>
    </source>
</evidence>
<keyword evidence="7" id="KW-1185">Reference proteome</keyword>
<dbReference type="InterPro" id="IPR006176">
    <property type="entry name" value="3-OHacyl-CoA_DH_NAD-bd"/>
</dbReference>
<dbReference type="PIRSF" id="PIRSF000105">
    <property type="entry name" value="HCDH"/>
    <property type="match status" value="1"/>
</dbReference>
<evidence type="ECO:0000313" key="6">
    <source>
        <dbReference type="EMBL" id="MBX0321486.1"/>
    </source>
</evidence>
<dbReference type="RefSeq" id="WP_220616507.1">
    <property type="nucleotide sequence ID" value="NZ_RKLR01000001.1"/>
</dbReference>
<sequence>MNVAVLGAGPRGRVLTRRCVRAGHAVRLYDENANAVMDSVDAVAQAVDDGTVTDSVDGTTGLQSAMDGADVVLDATDGETAARRELLADVETMVADDTLVATGDTTVSVTAVAAGLRAPNRAVGLHFPDPDAGDVVEVVLADQTTATTRDRATAFVRGLDGVPVVVRDSPGFAAARYELASIREAVQMVEDGVATVPDVDRAATRTGDGRGPLARADAMGLDAVLDGLTDLTERLGARFEPPSLLRDAVAAGRLGQSTGEGFYVWTNGEPTRPGELNPTIDARADGVDER</sequence>
<accession>A0AAW4PKA3</accession>
<dbReference type="GO" id="GO:0006631">
    <property type="term" value="P:fatty acid metabolic process"/>
    <property type="evidence" value="ECO:0007669"/>
    <property type="project" value="InterPro"/>
</dbReference>
<feature type="domain" description="3-hydroxyacyl-CoA dehydrogenase C-terminal" evidence="4">
    <location>
        <begin position="171"/>
        <end position="265"/>
    </location>
</feature>
<name>A0AAW4PKA3_9EURY</name>
<dbReference type="PANTHER" id="PTHR48075:SF5">
    <property type="entry name" value="3-HYDROXYBUTYRYL-COA DEHYDROGENASE"/>
    <property type="match status" value="1"/>
</dbReference>
<dbReference type="SUPFAM" id="SSF48179">
    <property type="entry name" value="6-phosphogluconate dehydrogenase C-terminal domain-like"/>
    <property type="match status" value="1"/>
</dbReference>
<dbReference type="PANTHER" id="PTHR48075">
    <property type="entry name" value="3-HYDROXYACYL-COA DEHYDROGENASE FAMILY PROTEIN"/>
    <property type="match status" value="1"/>
</dbReference>
<dbReference type="InterPro" id="IPR036291">
    <property type="entry name" value="NAD(P)-bd_dom_sf"/>
</dbReference>
<dbReference type="Pfam" id="PF02737">
    <property type="entry name" value="3HCDH_N"/>
    <property type="match status" value="1"/>
</dbReference>
<dbReference type="Gene3D" id="3.40.50.720">
    <property type="entry name" value="NAD(P)-binding Rossmann-like Domain"/>
    <property type="match status" value="1"/>
</dbReference>
<dbReference type="Gene3D" id="1.10.1040.10">
    <property type="entry name" value="N-(1-d-carboxylethyl)-l-norvaline Dehydrogenase, domain 2"/>
    <property type="match status" value="1"/>
</dbReference>
<evidence type="ECO:0000256" key="3">
    <source>
        <dbReference type="SAM" id="MobiDB-lite"/>
    </source>
</evidence>
<dbReference type="SUPFAM" id="SSF51735">
    <property type="entry name" value="NAD(P)-binding Rossmann-fold domains"/>
    <property type="match status" value="1"/>
</dbReference>
<keyword evidence="1" id="KW-0560">Oxidoreductase</keyword>
<dbReference type="Pfam" id="PF00725">
    <property type="entry name" value="3HCDH"/>
    <property type="match status" value="1"/>
</dbReference>
<dbReference type="InterPro" id="IPR022694">
    <property type="entry name" value="3-OHacyl-CoA_DH"/>
</dbReference>
<dbReference type="InterPro" id="IPR013328">
    <property type="entry name" value="6PGD_dom2"/>
</dbReference>
<feature type="domain" description="3-hydroxyacyl-CoA dehydrogenase NAD binding" evidence="5">
    <location>
        <begin position="2"/>
        <end position="168"/>
    </location>
</feature>
<evidence type="ECO:0000313" key="7">
    <source>
        <dbReference type="Proteomes" id="UP001430377"/>
    </source>
</evidence>
<dbReference type="EMBL" id="RKLR01000001">
    <property type="protein sequence ID" value="MBX0321486.1"/>
    <property type="molecule type" value="Genomic_DNA"/>
</dbReference>
<protein>
    <submittedName>
        <fullName evidence="6">3-hydroxyacyl-CoA dehydrogenase family protein</fullName>
    </submittedName>
</protein>
<gene>
    <name evidence="6" type="ORF">EGH21_00445</name>
</gene>
<evidence type="ECO:0000256" key="2">
    <source>
        <dbReference type="PIRSR" id="PIRSR000105-1"/>
    </source>
</evidence>